<evidence type="ECO:0000256" key="7">
    <source>
        <dbReference type="ARBA" id="ARBA00031934"/>
    </source>
</evidence>
<evidence type="ECO:0000313" key="9">
    <source>
        <dbReference type="EMBL" id="TPX50514.1"/>
    </source>
</evidence>
<dbReference type="AlphaFoldDB" id="A0A507DG27"/>
<accession>A0A507DG27</accession>
<feature type="chain" id="PRO_5021260398" description="Palmitoyl-protein thioesterase 1" evidence="8">
    <location>
        <begin position="21"/>
        <end position="279"/>
    </location>
</feature>
<dbReference type="PRINTS" id="PR00414">
    <property type="entry name" value="PPTHIESTRASE"/>
</dbReference>
<dbReference type="PANTHER" id="PTHR11247">
    <property type="entry name" value="PALMITOYL-PROTEIN THIOESTERASE/DOLICHYLDIPHOSPHATASE 1"/>
    <property type="match status" value="1"/>
</dbReference>
<evidence type="ECO:0000256" key="3">
    <source>
        <dbReference type="ARBA" id="ARBA00022729"/>
    </source>
</evidence>
<dbReference type="Proteomes" id="UP000320333">
    <property type="component" value="Unassembled WGS sequence"/>
</dbReference>
<dbReference type="EC" id="3.1.2.22" evidence="1"/>
<name>A0A507DG27_9FUNG</name>
<evidence type="ECO:0000256" key="2">
    <source>
        <dbReference type="ARBA" id="ARBA00014212"/>
    </source>
</evidence>
<reference evidence="9 10" key="1">
    <citation type="journal article" date="2019" name="Sci. Rep.">
        <title>Comparative genomics of chytrid fungi reveal insights into the obligate biotrophic and pathogenic lifestyle of Synchytrium endobioticum.</title>
        <authorList>
            <person name="van de Vossenberg B.T.L.H."/>
            <person name="Warris S."/>
            <person name="Nguyen H.D.T."/>
            <person name="van Gent-Pelzer M.P.E."/>
            <person name="Joly D.L."/>
            <person name="van de Geest H.C."/>
            <person name="Bonants P.J.M."/>
            <person name="Smith D.S."/>
            <person name="Levesque C.A."/>
            <person name="van der Lee T.A.J."/>
        </authorList>
    </citation>
    <scope>NUCLEOTIDE SEQUENCE [LARGE SCALE GENOMIC DNA]</scope>
    <source>
        <strain evidence="9 10">CBS 675.73</strain>
    </source>
</reference>
<keyword evidence="6" id="KW-0325">Glycoprotein</keyword>
<comment type="caution">
    <text evidence="9">The sequence shown here is derived from an EMBL/GenBank/DDBJ whole genome shotgun (WGS) entry which is preliminary data.</text>
</comment>
<proteinExistence type="predicted"/>
<dbReference type="STRING" id="246404.A0A507DG27"/>
<dbReference type="Gene3D" id="3.40.50.1820">
    <property type="entry name" value="alpha/beta hydrolase"/>
    <property type="match status" value="1"/>
</dbReference>
<keyword evidence="3 8" id="KW-0732">Signal</keyword>
<evidence type="ECO:0000256" key="6">
    <source>
        <dbReference type="ARBA" id="ARBA00023180"/>
    </source>
</evidence>
<protein>
    <recommendedName>
        <fullName evidence="2">Palmitoyl-protein thioesterase 1</fullName>
        <ecNumber evidence="1">3.1.2.22</ecNumber>
    </recommendedName>
    <alternativeName>
        <fullName evidence="7">Palmitoyl-protein hydrolase 1</fullName>
    </alternativeName>
</protein>
<dbReference type="SUPFAM" id="SSF53474">
    <property type="entry name" value="alpha/beta-Hydrolases"/>
    <property type="match status" value="1"/>
</dbReference>
<dbReference type="OrthoDB" id="10263094at2759"/>
<evidence type="ECO:0000256" key="8">
    <source>
        <dbReference type="SAM" id="SignalP"/>
    </source>
</evidence>
<dbReference type="InterPro" id="IPR002472">
    <property type="entry name" value="Palm_thioest"/>
</dbReference>
<feature type="signal peptide" evidence="8">
    <location>
        <begin position="1"/>
        <end position="20"/>
    </location>
</feature>
<keyword evidence="4 9" id="KW-0378">Hydrolase</keyword>
<dbReference type="PANTHER" id="PTHR11247:SF8">
    <property type="entry name" value="PALMITOYL-PROTEIN THIOESTERASE 1"/>
    <property type="match status" value="1"/>
</dbReference>
<evidence type="ECO:0000256" key="5">
    <source>
        <dbReference type="ARBA" id="ARBA00023157"/>
    </source>
</evidence>
<sequence length="279" mass="30895">MLAWLVACVSTPFLSTSVGAISAGGHRPIVLWHGMGDSCCNPDSMGYLSTLLSANLNNTVFIHSVRLTATEDDDKKAGFFGIASEQVDSVCKSLAEIAELRNGFNAIGFSQGGLFLRAYVERCVEGPRVFNLITYGTVCVADAPGCEDASDTNCALMRNLIRSGAYWSWVQNRVIQAQYFKDPTNIARYLEKNIFLPYINNEIKSHRNEKYATSLKTLNKLVLIRFEDEKTVVPAESSWFGFYNDDKSEIMKIDEALLNNTIIPTYLANTVVDAASELK</sequence>
<dbReference type="Pfam" id="PF02089">
    <property type="entry name" value="Palm_thioest"/>
    <property type="match status" value="1"/>
</dbReference>
<keyword evidence="5" id="KW-1015">Disulfide bond</keyword>
<dbReference type="GO" id="GO:0008474">
    <property type="term" value="F:palmitoyl-(protein) hydrolase activity"/>
    <property type="evidence" value="ECO:0007669"/>
    <property type="project" value="UniProtKB-EC"/>
</dbReference>
<evidence type="ECO:0000256" key="1">
    <source>
        <dbReference type="ARBA" id="ARBA00012423"/>
    </source>
</evidence>
<dbReference type="InterPro" id="IPR029058">
    <property type="entry name" value="AB_hydrolase_fold"/>
</dbReference>
<dbReference type="EMBL" id="QEAP01001165">
    <property type="protein sequence ID" value="TPX50514.1"/>
    <property type="molecule type" value="Genomic_DNA"/>
</dbReference>
<evidence type="ECO:0000256" key="4">
    <source>
        <dbReference type="ARBA" id="ARBA00022801"/>
    </source>
</evidence>
<organism evidence="9 10">
    <name type="scientific">Chytriomyces confervae</name>
    <dbReference type="NCBI Taxonomy" id="246404"/>
    <lineage>
        <taxon>Eukaryota</taxon>
        <taxon>Fungi</taxon>
        <taxon>Fungi incertae sedis</taxon>
        <taxon>Chytridiomycota</taxon>
        <taxon>Chytridiomycota incertae sedis</taxon>
        <taxon>Chytridiomycetes</taxon>
        <taxon>Chytridiales</taxon>
        <taxon>Chytriomycetaceae</taxon>
        <taxon>Chytriomyces</taxon>
    </lineage>
</organism>
<keyword evidence="10" id="KW-1185">Reference proteome</keyword>
<evidence type="ECO:0000313" key="10">
    <source>
        <dbReference type="Proteomes" id="UP000320333"/>
    </source>
</evidence>
<gene>
    <name evidence="9" type="ORF">CcCBS67573_g10091</name>
</gene>